<keyword evidence="3" id="KW-1185">Reference proteome</keyword>
<proteinExistence type="predicted"/>
<gene>
    <name evidence="2" type="ordered locus">STH484</name>
</gene>
<evidence type="ECO:0000313" key="3">
    <source>
        <dbReference type="Proteomes" id="UP000000417"/>
    </source>
</evidence>
<dbReference type="HOGENOM" id="CLU_2358632_0_0_9"/>
<name>Q67S74_SYMTH</name>
<dbReference type="KEGG" id="sth:STH484"/>
<reference evidence="2 3" key="1">
    <citation type="journal article" date="2004" name="Nucleic Acids Res.">
        <title>Genome sequence of Symbiobacterium thermophilum, an uncultivable bacterium that depends on microbial commensalism.</title>
        <authorList>
            <person name="Ueda K."/>
            <person name="Yamashita A."/>
            <person name="Ishikawa J."/>
            <person name="Shimada M."/>
            <person name="Watsuji T."/>
            <person name="Morimura K."/>
            <person name="Ikeda H."/>
            <person name="Hattori M."/>
            <person name="Beppu T."/>
        </authorList>
    </citation>
    <scope>NUCLEOTIDE SEQUENCE [LARGE SCALE GENOMIC DNA]</scope>
    <source>
        <strain evidence="3">T / IAM 14863</strain>
    </source>
</reference>
<accession>Q67S74</accession>
<dbReference type="EMBL" id="AP006840">
    <property type="protein sequence ID" value="BAD39469.1"/>
    <property type="molecule type" value="Genomic_DNA"/>
</dbReference>
<sequence>MRQQAGNICRRCGRSSEELFQMLDNGGRWAVVAGACTCGHRWTEIHTAVPNLSAVRRWLRQGCQPPDGPVGPMQGGPWQTWRVEGLGPEPVHSPGR</sequence>
<protein>
    <submittedName>
        <fullName evidence="2">Uncharacterized protein</fullName>
    </submittedName>
</protein>
<organism evidence="2 3">
    <name type="scientific">Symbiobacterium thermophilum (strain DSM 24528 / JCM 14929 / IAM 14863 / T)</name>
    <dbReference type="NCBI Taxonomy" id="292459"/>
    <lineage>
        <taxon>Bacteria</taxon>
        <taxon>Bacillati</taxon>
        <taxon>Bacillota</taxon>
        <taxon>Clostridia</taxon>
        <taxon>Eubacteriales</taxon>
        <taxon>Symbiobacteriaceae</taxon>
        <taxon>Symbiobacterium</taxon>
    </lineage>
</organism>
<evidence type="ECO:0000256" key="1">
    <source>
        <dbReference type="SAM" id="MobiDB-lite"/>
    </source>
</evidence>
<dbReference type="AlphaFoldDB" id="Q67S74"/>
<dbReference type="STRING" id="292459.STH484"/>
<feature type="region of interest" description="Disordered" evidence="1">
    <location>
        <begin position="63"/>
        <end position="96"/>
    </location>
</feature>
<evidence type="ECO:0000313" key="2">
    <source>
        <dbReference type="EMBL" id="BAD39469.1"/>
    </source>
</evidence>
<dbReference type="Proteomes" id="UP000000417">
    <property type="component" value="Chromosome"/>
</dbReference>